<dbReference type="EMBL" id="CM017885">
    <property type="protein sequence ID" value="KAG1368558.1"/>
    <property type="molecule type" value="Genomic_DNA"/>
</dbReference>
<dbReference type="OrthoDB" id="1924011at2759"/>
<proteinExistence type="predicted"/>
<keyword evidence="3" id="KW-1185">Reference proteome</keyword>
<accession>A0A8K0IW32</accession>
<dbReference type="GO" id="GO:0005634">
    <property type="term" value="C:nucleus"/>
    <property type="evidence" value="ECO:0007669"/>
    <property type="project" value="TreeGrafter"/>
</dbReference>
<protein>
    <submittedName>
        <fullName evidence="2">CCG-binding protein 1</fullName>
    </submittedName>
</protein>
<dbReference type="GO" id="GO:0010183">
    <property type="term" value="P:pollen tube guidance"/>
    <property type="evidence" value="ECO:0007669"/>
    <property type="project" value="InterPro"/>
</dbReference>
<organism evidence="2 3">
    <name type="scientific">Cocos nucifera</name>
    <name type="common">Coconut palm</name>
    <dbReference type="NCBI Taxonomy" id="13894"/>
    <lineage>
        <taxon>Eukaryota</taxon>
        <taxon>Viridiplantae</taxon>
        <taxon>Streptophyta</taxon>
        <taxon>Embryophyta</taxon>
        <taxon>Tracheophyta</taxon>
        <taxon>Spermatophyta</taxon>
        <taxon>Magnoliopsida</taxon>
        <taxon>Liliopsida</taxon>
        <taxon>Arecaceae</taxon>
        <taxon>Arecoideae</taxon>
        <taxon>Cocoseae</taxon>
        <taxon>Attaleinae</taxon>
        <taxon>Cocos</taxon>
    </lineage>
</organism>
<gene>
    <name evidence="2" type="ORF">COCNU_14G010260</name>
</gene>
<dbReference type="PANTHER" id="PTHR36345:SF1">
    <property type="entry name" value="CCG-BINDING PROTEIN 1"/>
    <property type="match status" value="1"/>
</dbReference>
<dbReference type="AlphaFoldDB" id="A0A8K0IW32"/>
<dbReference type="GO" id="GO:0036033">
    <property type="term" value="F:mediator complex binding"/>
    <property type="evidence" value="ECO:0007669"/>
    <property type="project" value="InterPro"/>
</dbReference>
<comment type="caution">
    <text evidence="2">The sequence shown here is derived from an EMBL/GenBank/DDBJ whole genome shotgun (WGS) entry which is preliminary data.</text>
</comment>
<reference evidence="2" key="2">
    <citation type="submission" date="2019-07" db="EMBL/GenBank/DDBJ databases">
        <authorList>
            <person name="Yang Y."/>
            <person name="Bocs S."/>
            <person name="Baudouin L."/>
        </authorList>
    </citation>
    <scope>NUCLEOTIDE SEQUENCE</scope>
    <source>
        <tissue evidence="2">Spear leaf of Hainan Tall coconut</tissue>
    </source>
</reference>
<dbReference type="InterPro" id="IPR037502">
    <property type="entry name" value="CBP1"/>
</dbReference>
<dbReference type="Proteomes" id="UP000797356">
    <property type="component" value="Chromosome 14"/>
</dbReference>
<evidence type="ECO:0000313" key="2">
    <source>
        <dbReference type="EMBL" id="KAG1368558.1"/>
    </source>
</evidence>
<name>A0A8K0IW32_COCNU</name>
<dbReference type="PANTHER" id="PTHR36345">
    <property type="entry name" value="CCG-BINDING PROTEIN 1"/>
    <property type="match status" value="1"/>
</dbReference>
<dbReference type="GO" id="GO:0005829">
    <property type="term" value="C:cytosol"/>
    <property type="evidence" value="ECO:0007669"/>
    <property type="project" value="TreeGrafter"/>
</dbReference>
<sequence>MLRSVAIRAPSSSFAARFLAEPNAVDLSQARPPRSSVACNARRSDVSIPKLEPFSRSRIDRLIKEPSFLQKCENDLTDYCSTLEGDESYSCWRAYFELKDLEKEMPKEDVEKLVRQAGGVKSLIDCLHGITAMQKKKDKEVQNPTSLRSEAQRERPFPVPDGLPKTAEELEEEEKARMPDSPFTRLLRRRGRLPAWYTPPPDHETD</sequence>
<evidence type="ECO:0000313" key="3">
    <source>
        <dbReference type="Proteomes" id="UP000797356"/>
    </source>
</evidence>
<feature type="region of interest" description="Disordered" evidence="1">
    <location>
        <begin position="135"/>
        <end position="206"/>
    </location>
</feature>
<reference evidence="2" key="1">
    <citation type="journal article" date="2017" name="Gigascience">
        <title>The genome draft of coconut (Cocos nucifera).</title>
        <authorList>
            <person name="Xiao Y."/>
            <person name="Xu P."/>
            <person name="Fan H."/>
            <person name="Baudouin L."/>
            <person name="Xia W."/>
            <person name="Bocs S."/>
            <person name="Xu J."/>
            <person name="Li Q."/>
            <person name="Guo A."/>
            <person name="Zhou L."/>
            <person name="Li J."/>
            <person name="Wu Y."/>
            <person name="Ma Z."/>
            <person name="Armero A."/>
            <person name="Issali A.E."/>
            <person name="Liu N."/>
            <person name="Peng M."/>
            <person name="Yang Y."/>
        </authorList>
    </citation>
    <scope>NUCLEOTIDE SEQUENCE</scope>
    <source>
        <tissue evidence="2">Spear leaf of Hainan Tall coconut</tissue>
    </source>
</reference>
<evidence type="ECO:0000256" key="1">
    <source>
        <dbReference type="SAM" id="MobiDB-lite"/>
    </source>
</evidence>